<evidence type="ECO:0000313" key="4">
    <source>
        <dbReference type="Proteomes" id="UP000070063"/>
    </source>
</evidence>
<evidence type="ECO:0000313" key="1">
    <source>
        <dbReference type="EMBL" id="KXA36734.1"/>
    </source>
</evidence>
<dbReference type="OMA" id="YKKKVMM"/>
<proteinExistence type="predicted"/>
<evidence type="ECO:0000313" key="6">
    <source>
        <dbReference type="Proteomes" id="UP000325462"/>
    </source>
</evidence>
<dbReference type="eggNOG" id="COG2320">
    <property type="taxonomic scope" value="Bacteria"/>
</dbReference>
<dbReference type="SUPFAM" id="SSF81301">
    <property type="entry name" value="Nucleotidyltransferase"/>
    <property type="match status" value="1"/>
</dbReference>
<evidence type="ECO:0000313" key="3">
    <source>
        <dbReference type="EMBL" id="TBW73143.1"/>
    </source>
</evidence>
<dbReference type="Pfam" id="PF04229">
    <property type="entry name" value="GrpB"/>
    <property type="match status" value="1"/>
</dbReference>
<accession>A0A133Q1I1</accession>
<sequence>MYAQVQPFIQDTQMLNDFAHRYKQTKEILFQLLDSPVQFTQHIGGTRHMKYPTEPILDILVGVENLHQITALDEKRLNYVGFYRLHHAYHKKVMMAQFNNLTELKQISRLHIIQMSHPIFKQYQTIDHLLETDISFATQFASYKEQIISQQTSIRSYEAQKEAFFIHMTQHRNYKL</sequence>
<dbReference type="GeneID" id="58090353"/>
<reference evidence="3 5" key="2">
    <citation type="journal article" date="2019" name="Sci. Transl. Med.">
        <title>Quorum sensing between bacterial species on the skin protects against epidermal injury in atopic dermatitis.</title>
        <authorList>
            <person name="Williams M.R."/>
        </authorList>
    </citation>
    <scope>NUCLEOTIDE SEQUENCE [LARGE SCALE GENOMIC DNA]</scope>
    <source>
        <strain evidence="3 5">E7</strain>
    </source>
</reference>
<dbReference type="Proteomes" id="UP000070063">
    <property type="component" value="Unassembled WGS sequence"/>
</dbReference>
<dbReference type="STRING" id="28035.B6N84_10340"/>
<evidence type="ECO:0000313" key="2">
    <source>
        <dbReference type="EMBL" id="QEX39512.1"/>
    </source>
</evidence>
<dbReference type="Proteomes" id="UP000293637">
    <property type="component" value="Unassembled WGS sequence"/>
</dbReference>
<dbReference type="PANTHER" id="PTHR34822">
    <property type="entry name" value="GRPB DOMAIN PROTEIN (AFU_ORTHOLOGUE AFUA_1G01530)"/>
    <property type="match status" value="1"/>
</dbReference>
<dbReference type="PANTHER" id="PTHR34822:SF1">
    <property type="entry name" value="GRPB FAMILY PROTEIN"/>
    <property type="match status" value="1"/>
</dbReference>
<dbReference type="InterPro" id="IPR007344">
    <property type="entry name" value="GrpB/CoaE"/>
</dbReference>
<dbReference type="AlphaFoldDB" id="A0A133Q1I1"/>
<dbReference type="InterPro" id="IPR043519">
    <property type="entry name" value="NT_sf"/>
</dbReference>
<reference evidence="1 4" key="1">
    <citation type="submission" date="2016-01" db="EMBL/GenBank/DDBJ databases">
        <authorList>
            <person name="Mitreva M."/>
            <person name="Pepin K.H."/>
            <person name="Mihindukulasuriya K.A."/>
            <person name="Fulton R."/>
            <person name="Fronick C."/>
            <person name="O'Laughlin M."/>
            <person name="Miner T."/>
            <person name="Herter B."/>
            <person name="Rosa B.A."/>
            <person name="Cordes M."/>
            <person name="Tomlinson C."/>
            <person name="Wollam A."/>
            <person name="Palsikar V.B."/>
            <person name="Mardis E.R."/>
            <person name="Wilson R.K."/>
        </authorList>
    </citation>
    <scope>NUCLEOTIDE SEQUENCE [LARGE SCALE GENOMIC DNA]</scope>
    <source>
        <strain evidence="1 4">MJR7738</strain>
    </source>
</reference>
<dbReference type="EMBL" id="CP041722">
    <property type="protein sequence ID" value="QEX39512.1"/>
    <property type="molecule type" value="Genomic_DNA"/>
</dbReference>
<organism evidence="3 5">
    <name type="scientific">Staphylococcus lugdunensis</name>
    <dbReference type="NCBI Taxonomy" id="28035"/>
    <lineage>
        <taxon>Bacteria</taxon>
        <taxon>Bacillati</taxon>
        <taxon>Bacillota</taxon>
        <taxon>Bacilli</taxon>
        <taxon>Bacillales</taxon>
        <taxon>Staphylococcaceae</taxon>
        <taxon>Staphylococcus</taxon>
    </lineage>
</organism>
<dbReference type="Gene3D" id="3.30.460.10">
    <property type="entry name" value="Beta Polymerase, domain 2"/>
    <property type="match status" value="1"/>
</dbReference>
<dbReference type="EMBL" id="SCHB01000002">
    <property type="protein sequence ID" value="TBW73143.1"/>
    <property type="molecule type" value="Genomic_DNA"/>
</dbReference>
<evidence type="ECO:0000313" key="5">
    <source>
        <dbReference type="Proteomes" id="UP000293637"/>
    </source>
</evidence>
<dbReference type="EMBL" id="LRQI01000087">
    <property type="protein sequence ID" value="KXA36734.1"/>
    <property type="molecule type" value="Genomic_DNA"/>
</dbReference>
<dbReference type="RefSeq" id="WP_002459730.1">
    <property type="nucleotide sequence ID" value="NZ_AP021848.1"/>
</dbReference>
<dbReference type="Proteomes" id="UP000325462">
    <property type="component" value="Chromosome"/>
</dbReference>
<keyword evidence="6" id="KW-1185">Reference proteome</keyword>
<reference evidence="2 6" key="3">
    <citation type="submission" date="2019-07" db="EMBL/GenBank/DDBJ databases">
        <title>Comparative genome analysis of staphylococcus lugdunensis shows clonal complex-dependent diversity of the putative virulence factor, ess/type vii locus.</title>
        <authorList>
            <person name="Lebeurre J."/>
            <person name="Dahyot S."/>
            <person name="Diene S."/>
            <person name="Paulay A."/>
            <person name="Aubourg M."/>
            <person name="Argemi X."/>
            <person name="Giard J.-C."/>
            <person name="Tournier I."/>
            <person name="Francois P."/>
            <person name="Pestel-Caron M."/>
        </authorList>
    </citation>
    <scope>NUCLEOTIDE SEQUENCE [LARGE SCALE GENOMIC DNA]</scope>
    <source>
        <strain evidence="2 6">SL13</strain>
    </source>
</reference>
<gene>
    <name evidence="3" type="ORF">EQ812_04690</name>
    <name evidence="2" type="ORF">FO454_11600</name>
    <name evidence="1" type="ORF">HMPREF3225_02094</name>
</gene>
<name>A0A133Q1I1_STALU</name>
<protein>
    <submittedName>
        <fullName evidence="3">GrpB family protein</fullName>
    </submittedName>
</protein>